<evidence type="ECO:0000259" key="1">
    <source>
        <dbReference type="Pfam" id="PF06985"/>
    </source>
</evidence>
<accession>A0A8H5ZZI0</accession>
<comment type="caution">
    <text evidence="2">The sequence shown here is derived from an EMBL/GenBank/DDBJ whole genome shotgun (WGS) entry which is preliminary data.</text>
</comment>
<dbReference type="Pfam" id="PF06985">
    <property type="entry name" value="HET"/>
    <property type="match status" value="1"/>
</dbReference>
<dbReference type="PANTHER" id="PTHR24148">
    <property type="entry name" value="ANKYRIN REPEAT DOMAIN-CONTAINING PROTEIN 39 HOMOLOG-RELATED"/>
    <property type="match status" value="1"/>
</dbReference>
<name>A0A8H5ZZI0_PETAA</name>
<dbReference type="PANTHER" id="PTHR24148:SF64">
    <property type="entry name" value="HETEROKARYON INCOMPATIBILITY DOMAIN-CONTAINING PROTEIN"/>
    <property type="match status" value="1"/>
</dbReference>
<dbReference type="InterPro" id="IPR052895">
    <property type="entry name" value="HetReg/Transcr_Mod"/>
</dbReference>
<sequence length="217" mass="24498">MPQVLFEGKIRLAELTPFYKNNPIHLNLRIIDLRHSRVPEYDALSYSSATDTFSNTIFLGTFWDVLHAPSYFQAALRCIQRSNSVRLVWGDYICIDHQTIRDKNQQVSLMREIYMSAELVPAGIGRPSADSDLVLQTLKEAAWGQIVDLVNASRYRCRDPRDKVFGILGLVYENVHPDYALSLEVYIGIAAYLVTQLHKMNVPALAGSGKTNHGMPS</sequence>
<dbReference type="InterPro" id="IPR010730">
    <property type="entry name" value="HET"/>
</dbReference>
<dbReference type="EMBL" id="SPNV01000220">
    <property type="protein sequence ID" value="KAF5858102.1"/>
    <property type="molecule type" value="Genomic_DNA"/>
</dbReference>
<feature type="domain" description="Heterokaryon incompatibility" evidence="1">
    <location>
        <begin position="41"/>
        <end position="146"/>
    </location>
</feature>
<dbReference type="AlphaFoldDB" id="A0A8H5ZZI0"/>
<evidence type="ECO:0000313" key="3">
    <source>
        <dbReference type="Proteomes" id="UP000541154"/>
    </source>
</evidence>
<reference evidence="2 3" key="1">
    <citation type="submission" date="2019-04" db="EMBL/GenBank/DDBJ databases">
        <title>Aspergillus burnettii sp. nov., novel species from soil in southeast Queensland.</title>
        <authorList>
            <person name="Gilchrist C.L.M."/>
            <person name="Pitt J.I."/>
            <person name="Lange L."/>
            <person name="Lacey H.J."/>
            <person name="Vuong D."/>
            <person name="Midgley D.J."/>
            <person name="Greenfield P."/>
            <person name="Bradbury M."/>
            <person name="Lacey E."/>
            <person name="Busk P.K."/>
            <person name="Pilgaard B."/>
            <person name="Chooi Y.H."/>
            <person name="Piggott A.M."/>
        </authorList>
    </citation>
    <scope>NUCLEOTIDE SEQUENCE [LARGE SCALE GENOMIC DNA]</scope>
    <source>
        <strain evidence="2 3">FRR 5400</strain>
    </source>
</reference>
<protein>
    <recommendedName>
        <fullName evidence="1">Heterokaryon incompatibility domain-containing protein</fullName>
    </recommendedName>
</protein>
<organism evidence="2 3">
    <name type="scientific">Petromyces alliaceus</name>
    <name type="common">Aspergillus alliaceus</name>
    <dbReference type="NCBI Taxonomy" id="209559"/>
    <lineage>
        <taxon>Eukaryota</taxon>
        <taxon>Fungi</taxon>
        <taxon>Dikarya</taxon>
        <taxon>Ascomycota</taxon>
        <taxon>Pezizomycotina</taxon>
        <taxon>Eurotiomycetes</taxon>
        <taxon>Eurotiomycetidae</taxon>
        <taxon>Eurotiales</taxon>
        <taxon>Aspergillaceae</taxon>
        <taxon>Aspergillus</taxon>
        <taxon>Aspergillus subgen. Circumdati</taxon>
    </lineage>
</organism>
<keyword evidence="3" id="KW-1185">Reference proteome</keyword>
<proteinExistence type="predicted"/>
<evidence type="ECO:0000313" key="2">
    <source>
        <dbReference type="EMBL" id="KAF5858102.1"/>
    </source>
</evidence>
<dbReference type="Proteomes" id="UP000541154">
    <property type="component" value="Unassembled WGS sequence"/>
</dbReference>
<gene>
    <name evidence="2" type="ORF">ETB97_004868</name>
</gene>